<comment type="caution">
    <text evidence="3">The sequence shown here is derived from an EMBL/GenBank/DDBJ whole genome shotgun (WGS) entry which is preliminary data.</text>
</comment>
<keyword evidence="2" id="KW-0560">Oxidoreductase</keyword>
<dbReference type="EMBL" id="JALJOQ010000006">
    <property type="protein sequence ID" value="KAK9812464.1"/>
    <property type="molecule type" value="Genomic_DNA"/>
</dbReference>
<sequence length="179" mass="20225">MAVAFARAGAAKLFLFSREEETLATTRDLAGKVNLDCRIFTYSLNLGKANDANGKLDVLINNAGSLEEWKPINDSDPLEWWQTYEVNMRGVYLATKACLPIMLNQSDLGLKWMQQVPEALHQYMLDTPELSAAVCVYLTTSEADYLRGRYVSSNWDLVALQERKNEILEKNLFKLVLAV</sequence>
<dbReference type="Pfam" id="PF00106">
    <property type="entry name" value="adh_short"/>
    <property type="match status" value="1"/>
</dbReference>
<comment type="similarity">
    <text evidence="1">Belongs to the short-chain dehydrogenases/reductases (SDR) family.</text>
</comment>
<reference evidence="3 4" key="1">
    <citation type="journal article" date="2024" name="Nat. Commun.">
        <title>Phylogenomics reveals the evolutionary origins of lichenization in chlorophyte algae.</title>
        <authorList>
            <person name="Puginier C."/>
            <person name="Libourel C."/>
            <person name="Otte J."/>
            <person name="Skaloud P."/>
            <person name="Haon M."/>
            <person name="Grisel S."/>
            <person name="Petersen M."/>
            <person name="Berrin J.G."/>
            <person name="Delaux P.M."/>
            <person name="Dal Grande F."/>
            <person name="Keller J."/>
        </authorList>
    </citation>
    <scope>NUCLEOTIDE SEQUENCE [LARGE SCALE GENOMIC DNA]</scope>
    <source>
        <strain evidence="3 4">SAG 2036</strain>
    </source>
</reference>
<dbReference type="SUPFAM" id="SSF51735">
    <property type="entry name" value="NAD(P)-binding Rossmann-fold domains"/>
    <property type="match status" value="1"/>
</dbReference>
<organism evidence="3 4">
    <name type="scientific">Symbiochloris irregularis</name>
    <dbReference type="NCBI Taxonomy" id="706552"/>
    <lineage>
        <taxon>Eukaryota</taxon>
        <taxon>Viridiplantae</taxon>
        <taxon>Chlorophyta</taxon>
        <taxon>core chlorophytes</taxon>
        <taxon>Trebouxiophyceae</taxon>
        <taxon>Trebouxiales</taxon>
        <taxon>Trebouxiaceae</taxon>
        <taxon>Symbiochloris</taxon>
    </lineage>
</organism>
<evidence type="ECO:0000313" key="3">
    <source>
        <dbReference type="EMBL" id="KAK9812464.1"/>
    </source>
</evidence>
<dbReference type="GO" id="GO:0016616">
    <property type="term" value="F:oxidoreductase activity, acting on the CH-OH group of donors, NAD or NADP as acceptor"/>
    <property type="evidence" value="ECO:0007669"/>
    <property type="project" value="TreeGrafter"/>
</dbReference>
<evidence type="ECO:0000256" key="1">
    <source>
        <dbReference type="ARBA" id="ARBA00006484"/>
    </source>
</evidence>
<keyword evidence="4" id="KW-1185">Reference proteome</keyword>
<protein>
    <submittedName>
        <fullName evidence="3">Uncharacterized protein</fullName>
    </submittedName>
</protein>
<dbReference type="PANTHER" id="PTHR42760">
    <property type="entry name" value="SHORT-CHAIN DEHYDROGENASES/REDUCTASES FAMILY MEMBER"/>
    <property type="match status" value="1"/>
</dbReference>
<dbReference type="Proteomes" id="UP001465755">
    <property type="component" value="Unassembled WGS sequence"/>
</dbReference>
<dbReference type="CDD" id="cd05233">
    <property type="entry name" value="SDR_c"/>
    <property type="match status" value="1"/>
</dbReference>
<dbReference type="Gene3D" id="3.40.50.720">
    <property type="entry name" value="NAD(P)-binding Rossmann-like Domain"/>
    <property type="match status" value="1"/>
</dbReference>
<accession>A0AAW1PWA8</accession>
<proteinExistence type="inferred from homology"/>
<dbReference type="AlphaFoldDB" id="A0AAW1PWA8"/>
<dbReference type="InterPro" id="IPR036291">
    <property type="entry name" value="NAD(P)-bd_dom_sf"/>
</dbReference>
<gene>
    <name evidence="3" type="ORF">WJX73_002026</name>
</gene>
<dbReference type="PANTHER" id="PTHR42760:SF37">
    <property type="entry name" value="CLAVALDEHYDE DEHYDROGENASE"/>
    <property type="match status" value="1"/>
</dbReference>
<evidence type="ECO:0000256" key="2">
    <source>
        <dbReference type="ARBA" id="ARBA00023002"/>
    </source>
</evidence>
<name>A0AAW1PWA8_9CHLO</name>
<dbReference type="InterPro" id="IPR002347">
    <property type="entry name" value="SDR_fam"/>
</dbReference>
<evidence type="ECO:0000313" key="4">
    <source>
        <dbReference type="Proteomes" id="UP001465755"/>
    </source>
</evidence>